<dbReference type="SUPFAM" id="SSF48317">
    <property type="entry name" value="Acid phosphatase/Vanadium-dependent haloperoxidase"/>
    <property type="match status" value="1"/>
</dbReference>
<organism evidence="1 2">
    <name type="scientific">Edaphochlamys debaryana</name>
    <dbReference type="NCBI Taxonomy" id="47281"/>
    <lineage>
        <taxon>Eukaryota</taxon>
        <taxon>Viridiplantae</taxon>
        <taxon>Chlorophyta</taxon>
        <taxon>core chlorophytes</taxon>
        <taxon>Chlorophyceae</taxon>
        <taxon>CS clade</taxon>
        <taxon>Chlamydomonadales</taxon>
        <taxon>Chlamydomonadales incertae sedis</taxon>
        <taxon>Edaphochlamys</taxon>
    </lineage>
</organism>
<dbReference type="Proteomes" id="UP000612055">
    <property type="component" value="Unassembled WGS sequence"/>
</dbReference>
<comment type="caution">
    <text evidence="1">The sequence shown here is derived from an EMBL/GenBank/DDBJ whole genome shotgun (WGS) entry which is preliminary data.</text>
</comment>
<dbReference type="AlphaFoldDB" id="A0A835YET4"/>
<gene>
    <name evidence="1" type="ORF">HYH03_000077</name>
</gene>
<evidence type="ECO:0000313" key="2">
    <source>
        <dbReference type="Proteomes" id="UP000612055"/>
    </source>
</evidence>
<dbReference type="OrthoDB" id="1876163at2759"/>
<evidence type="ECO:0000313" key="1">
    <source>
        <dbReference type="EMBL" id="KAG2501572.1"/>
    </source>
</evidence>
<sequence>MRLRSSTAFAAHAVLARNNPVLAPSLVDNKLFDEVRNSGVSAAVRDASEALGVSIGVRVTTAGATDRGLEVSYYRPGYPDSLARDNVYVFTPEQIGAPRDFLLYPQYANGSTFIYPVKKIPGLAKPYLSAPYKYGTPEFEAENAAVVKLGGTYAPERTQYQTDTARFWLGAVSGSGGQGSAGVTGMVQNISIDLLPKSYTPLDQAKFFAKLGTAFYDAIVAVWYVKFKAPRWRPITAIQKYYNASWTPLLGTPQHPEYPSAHQGIFGGGWSVLVRELGGNPSHNFTVKSDWPNIPDRSYTSLDDAAAEAGNSRIYAGAHWEQANADGFLIGKAVGNYIYDNIDSYIYGRQDPVSWKS</sequence>
<name>A0A835YET4_9CHLO</name>
<dbReference type="InterPro" id="IPR052559">
    <property type="entry name" value="V-haloperoxidase"/>
</dbReference>
<keyword evidence="2" id="KW-1185">Reference proteome</keyword>
<dbReference type="Gene3D" id="1.10.606.20">
    <property type="match status" value="1"/>
</dbReference>
<dbReference type="InterPro" id="IPR036938">
    <property type="entry name" value="PAP2/HPO_sf"/>
</dbReference>
<dbReference type="CDD" id="cd03398">
    <property type="entry name" value="PAP2_haloperoxidase"/>
    <property type="match status" value="1"/>
</dbReference>
<accession>A0A835YET4</accession>
<protein>
    <recommendedName>
        <fullName evidence="3">Phosphatidic acid phosphatase type 2/haloperoxidase domain-containing protein</fullName>
    </recommendedName>
</protein>
<reference evidence="1" key="1">
    <citation type="journal article" date="2020" name="bioRxiv">
        <title>Comparative genomics of Chlamydomonas.</title>
        <authorList>
            <person name="Craig R.J."/>
            <person name="Hasan A.R."/>
            <person name="Ness R.W."/>
            <person name="Keightley P.D."/>
        </authorList>
    </citation>
    <scope>NUCLEOTIDE SEQUENCE</scope>
    <source>
        <strain evidence="1">CCAP 11/70</strain>
    </source>
</reference>
<dbReference type="EMBL" id="JAEHOE010000001">
    <property type="protein sequence ID" value="KAG2501572.1"/>
    <property type="molecule type" value="Genomic_DNA"/>
</dbReference>
<dbReference type="PANTHER" id="PTHR34599">
    <property type="entry name" value="PEROXIDASE-RELATED"/>
    <property type="match status" value="1"/>
</dbReference>
<evidence type="ECO:0008006" key="3">
    <source>
        <dbReference type="Google" id="ProtNLM"/>
    </source>
</evidence>
<dbReference type="PANTHER" id="PTHR34599:SF1">
    <property type="entry name" value="PHOSPHATIDIC ACID PHOSPHATASE TYPE 2_HALOPEROXIDASE DOMAIN-CONTAINING PROTEIN"/>
    <property type="match status" value="1"/>
</dbReference>
<proteinExistence type="predicted"/>